<organism evidence="2 3">
    <name type="scientific">Streptomyces fuscichromogenes</name>
    <dbReference type="NCBI Taxonomy" id="1324013"/>
    <lineage>
        <taxon>Bacteria</taxon>
        <taxon>Bacillati</taxon>
        <taxon>Actinomycetota</taxon>
        <taxon>Actinomycetes</taxon>
        <taxon>Kitasatosporales</taxon>
        <taxon>Streptomycetaceae</taxon>
        <taxon>Streptomyces</taxon>
    </lineage>
</organism>
<evidence type="ECO:0008006" key="4">
    <source>
        <dbReference type="Google" id="ProtNLM"/>
    </source>
</evidence>
<name>A0A917XBT4_9ACTN</name>
<dbReference type="Proteomes" id="UP000653411">
    <property type="component" value="Unassembled WGS sequence"/>
</dbReference>
<gene>
    <name evidence="2" type="ORF">GCM10011578_028540</name>
</gene>
<reference evidence="2" key="1">
    <citation type="journal article" date="2014" name="Int. J. Syst. Evol. Microbiol.">
        <title>Complete genome sequence of Corynebacterium casei LMG S-19264T (=DSM 44701T), isolated from a smear-ripened cheese.</title>
        <authorList>
            <consortium name="US DOE Joint Genome Institute (JGI-PGF)"/>
            <person name="Walter F."/>
            <person name="Albersmeier A."/>
            <person name="Kalinowski J."/>
            <person name="Ruckert C."/>
        </authorList>
    </citation>
    <scope>NUCLEOTIDE SEQUENCE</scope>
    <source>
        <strain evidence="2">CGMCC 4.7110</strain>
    </source>
</reference>
<protein>
    <recommendedName>
        <fullName evidence="4">TIGR04255 family protein</fullName>
    </recommendedName>
</protein>
<comment type="caution">
    <text evidence="2">The sequence shown here is derived from an EMBL/GenBank/DDBJ whole genome shotgun (WGS) entry which is preliminary data.</text>
</comment>
<dbReference type="NCBIfam" id="TIGR04255">
    <property type="entry name" value="sporadTIGR04255"/>
    <property type="match status" value="1"/>
</dbReference>
<evidence type="ECO:0000313" key="2">
    <source>
        <dbReference type="EMBL" id="GGN04979.1"/>
    </source>
</evidence>
<dbReference type="InterPro" id="IPR026349">
    <property type="entry name" value="CHP04255"/>
</dbReference>
<dbReference type="AlphaFoldDB" id="A0A917XBT4"/>
<accession>A0A917XBT4</accession>
<reference evidence="2" key="2">
    <citation type="submission" date="2020-09" db="EMBL/GenBank/DDBJ databases">
        <authorList>
            <person name="Sun Q."/>
            <person name="Zhou Y."/>
        </authorList>
    </citation>
    <scope>NUCLEOTIDE SEQUENCE</scope>
    <source>
        <strain evidence="2">CGMCC 4.7110</strain>
    </source>
</reference>
<sequence>MPSEVRSEPPPRLPSPDRRPLEQPPIELVIFELLLLGDTLAVTSKDALALKNMLQAVGWHAERVEPAQRRNLGLKMVDGEPEVIIGEDADGWALIAADGSVTVSVFPTAVTAQVNNYKSWGQSLAPGLAVLLDGLAKILDPSAVQRVGLRYVNRLMDRAADKPRAWQGRVSTPLLGPVLHEELGDALVSAQQQVDLAWSPTERGVLRHGPFKDGSLGGSLSYLLDIDISDAGSGTFDTGRVLSVADALHLRALSVFQASLTSDYLAVLRGDKT</sequence>
<proteinExistence type="predicted"/>
<evidence type="ECO:0000313" key="3">
    <source>
        <dbReference type="Proteomes" id="UP000653411"/>
    </source>
</evidence>
<feature type="region of interest" description="Disordered" evidence="1">
    <location>
        <begin position="1"/>
        <end position="20"/>
    </location>
</feature>
<dbReference type="EMBL" id="BMML01000005">
    <property type="protein sequence ID" value="GGN04979.1"/>
    <property type="molecule type" value="Genomic_DNA"/>
</dbReference>
<dbReference type="RefSeq" id="WP_189263028.1">
    <property type="nucleotide sequence ID" value="NZ_BMML01000005.1"/>
</dbReference>
<evidence type="ECO:0000256" key="1">
    <source>
        <dbReference type="SAM" id="MobiDB-lite"/>
    </source>
</evidence>
<keyword evidence="3" id="KW-1185">Reference proteome</keyword>